<keyword evidence="12" id="KW-0460">Magnesium</keyword>
<proteinExistence type="inferred from homology"/>
<evidence type="ECO:0000256" key="2">
    <source>
        <dbReference type="ARBA" id="ARBA00004496"/>
    </source>
</evidence>
<dbReference type="SUPFAM" id="SSF50985">
    <property type="entry name" value="RCC1/BLIP-II"/>
    <property type="match status" value="1"/>
</dbReference>
<accession>A7T806</accession>
<feature type="non-terminal residue" evidence="14">
    <location>
        <position position="1"/>
    </location>
</feature>
<dbReference type="GO" id="GO:0005524">
    <property type="term" value="F:ATP binding"/>
    <property type="evidence" value="ECO:0007669"/>
    <property type="project" value="UniProtKB-KW"/>
</dbReference>
<evidence type="ECO:0000256" key="9">
    <source>
        <dbReference type="ARBA" id="ARBA00022741"/>
    </source>
</evidence>
<evidence type="ECO:0000256" key="13">
    <source>
        <dbReference type="PROSITE-ProRule" id="PRU00235"/>
    </source>
</evidence>
<keyword evidence="8" id="KW-0479">Metal-binding</keyword>
<evidence type="ECO:0000256" key="4">
    <source>
        <dbReference type="ARBA" id="ARBA00012513"/>
    </source>
</evidence>
<keyword evidence="10" id="KW-0808">Transferase</keyword>
<dbReference type="PRINTS" id="PR00633">
    <property type="entry name" value="RCCNDNSATION"/>
</dbReference>
<evidence type="ECO:0000256" key="3">
    <source>
        <dbReference type="ARBA" id="ARBA00010886"/>
    </source>
</evidence>
<keyword evidence="5" id="KW-0963">Cytoplasm</keyword>
<evidence type="ECO:0000313" key="14">
    <source>
        <dbReference type="EMBL" id="EDO27890.1"/>
    </source>
</evidence>
<feature type="non-terminal residue" evidence="14">
    <location>
        <position position="194"/>
    </location>
</feature>
<dbReference type="PROSITE" id="PS50012">
    <property type="entry name" value="RCC1_3"/>
    <property type="match status" value="3"/>
</dbReference>
<dbReference type="PANTHER" id="PTHR44535:SF5">
    <property type="entry name" value="PROTEIN KINASE DOMAIN-CONTAINING PROTEIN"/>
    <property type="match status" value="1"/>
</dbReference>
<keyword evidence="15" id="KW-1185">Reference proteome</keyword>
<feature type="repeat" description="RCC1" evidence="13">
    <location>
        <begin position="136"/>
        <end position="187"/>
    </location>
</feature>
<keyword evidence="11" id="KW-0067">ATP-binding</keyword>
<dbReference type="GO" id="GO:0004674">
    <property type="term" value="F:protein serine/threonine kinase activity"/>
    <property type="evidence" value="ECO:0007669"/>
    <property type="project" value="UniProtKB-KW"/>
</dbReference>
<evidence type="ECO:0000256" key="7">
    <source>
        <dbReference type="ARBA" id="ARBA00022553"/>
    </source>
</evidence>
<protein>
    <recommendedName>
        <fullName evidence="4">non-specific serine/threonine protein kinase</fullName>
        <ecNumber evidence="4">2.7.11.1</ecNumber>
    </recommendedName>
</protein>
<dbReference type="PANTHER" id="PTHR44535">
    <property type="entry name" value="PROTEIN CBG16200"/>
    <property type="match status" value="1"/>
</dbReference>
<dbReference type="EC" id="2.7.11.1" evidence="4"/>
<comment type="similarity">
    <text evidence="3">Belongs to the protein kinase superfamily. NEK Ser/Thr protein kinase family. NIMA subfamily.</text>
</comment>
<dbReference type="GO" id="GO:0046872">
    <property type="term" value="F:metal ion binding"/>
    <property type="evidence" value="ECO:0007669"/>
    <property type="project" value="UniProtKB-KW"/>
</dbReference>
<dbReference type="InParanoid" id="A7T806"/>
<dbReference type="InterPro" id="IPR000408">
    <property type="entry name" value="Reg_chr_condens"/>
</dbReference>
<sequence length="194" mass="20621">VSCGPHHVAVVCSEGLVFTWGKGADGRLGLGNEDDQCVPCQVTMEDANVSIRDVRCGLDGTMFLTDTGALLACGSNANNKLGLNNRQGFLMQMKNLLNKDPVKVTTTPTAVKALSRYRVVDMALGPTHSAVLVEPGHVHTFGSNQDGQLGSGNTKPRDAPASVKQLEDQTVTMVFCGYGFTVAGTNDNTLYFWG</sequence>
<keyword evidence="6" id="KW-0723">Serine/threonine-protein kinase</keyword>
<dbReference type="Pfam" id="PF00415">
    <property type="entry name" value="RCC1"/>
    <property type="match status" value="3"/>
</dbReference>
<comment type="subcellular location">
    <subcellularLocation>
        <location evidence="2">Cytoplasm</location>
    </subcellularLocation>
</comment>
<dbReference type="InterPro" id="IPR051997">
    <property type="entry name" value="STK_NEK"/>
</dbReference>
<evidence type="ECO:0000256" key="1">
    <source>
        <dbReference type="ARBA" id="ARBA00001946"/>
    </source>
</evidence>
<dbReference type="Gene3D" id="2.130.10.30">
    <property type="entry name" value="Regulator of chromosome condensation 1/beta-lactamase-inhibitor protein II"/>
    <property type="match status" value="1"/>
</dbReference>
<dbReference type="OMA" id="CNSENCL"/>
<evidence type="ECO:0000256" key="8">
    <source>
        <dbReference type="ARBA" id="ARBA00022723"/>
    </source>
</evidence>
<feature type="repeat" description="RCC1" evidence="13">
    <location>
        <begin position="15"/>
        <end position="67"/>
    </location>
</feature>
<dbReference type="InterPro" id="IPR009091">
    <property type="entry name" value="RCC1/BLIP-II"/>
</dbReference>
<keyword evidence="7" id="KW-0597">Phosphoprotein</keyword>
<dbReference type="KEGG" id="nve:5498244"/>
<evidence type="ECO:0000256" key="6">
    <source>
        <dbReference type="ARBA" id="ARBA00022527"/>
    </source>
</evidence>
<evidence type="ECO:0000256" key="12">
    <source>
        <dbReference type="ARBA" id="ARBA00022842"/>
    </source>
</evidence>
<organism evidence="14 15">
    <name type="scientific">Nematostella vectensis</name>
    <name type="common">Starlet sea anemone</name>
    <dbReference type="NCBI Taxonomy" id="45351"/>
    <lineage>
        <taxon>Eukaryota</taxon>
        <taxon>Metazoa</taxon>
        <taxon>Cnidaria</taxon>
        <taxon>Anthozoa</taxon>
        <taxon>Hexacorallia</taxon>
        <taxon>Actiniaria</taxon>
        <taxon>Edwardsiidae</taxon>
        <taxon>Nematostella</taxon>
    </lineage>
</organism>
<comment type="cofactor">
    <cofactor evidence="1">
        <name>Mg(2+)</name>
        <dbReference type="ChEBI" id="CHEBI:18420"/>
    </cofactor>
</comment>
<dbReference type="PhylomeDB" id="A7T806"/>
<dbReference type="STRING" id="45351.A7T806"/>
<dbReference type="HOGENOM" id="CLU_086553_0_0_1"/>
<dbReference type="Proteomes" id="UP000001593">
    <property type="component" value="Unassembled WGS sequence"/>
</dbReference>
<keyword evidence="10" id="KW-0418">Kinase</keyword>
<reference evidence="14 15" key="1">
    <citation type="journal article" date="2007" name="Science">
        <title>Sea anemone genome reveals ancestral eumetazoan gene repertoire and genomic organization.</title>
        <authorList>
            <person name="Putnam N.H."/>
            <person name="Srivastava M."/>
            <person name="Hellsten U."/>
            <person name="Dirks B."/>
            <person name="Chapman J."/>
            <person name="Salamov A."/>
            <person name="Terry A."/>
            <person name="Shapiro H."/>
            <person name="Lindquist E."/>
            <person name="Kapitonov V.V."/>
            <person name="Jurka J."/>
            <person name="Genikhovich G."/>
            <person name="Grigoriev I.V."/>
            <person name="Lucas S.M."/>
            <person name="Steele R.E."/>
            <person name="Finnerty J.R."/>
            <person name="Technau U."/>
            <person name="Martindale M.Q."/>
            <person name="Rokhsar D.S."/>
        </authorList>
    </citation>
    <scope>NUCLEOTIDE SEQUENCE [LARGE SCALE GENOMIC DNA]</scope>
    <source>
        <strain evidence="15">CH2 X CH6</strain>
    </source>
</reference>
<dbReference type="GO" id="GO:0005737">
    <property type="term" value="C:cytoplasm"/>
    <property type="evidence" value="ECO:0007669"/>
    <property type="project" value="UniProtKB-SubCell"/>
</dbReference>
<evidence type="ECO:0000256" key="11">
    <source>
        <dbReference type="ARBA" id="ARBA00022840"/>
    </source>
</evidence>
<evidence type="ECO:0000256" key="10">
    <source>
        <dbReference type="ARBA" id="ARBA00022777"/>
    </source>
</evidence>
<evidence type="ECO:0000256" key="5">
    <source>
        <dbReference type="ARBA" id="ARBA00022490"/>
    </source>
</evidence>
<dbReference type="eggNOG" id="KOG1426">
    <property type="taxonomic scope" value="Eukaryota"/>
</dbReference>
<gene>
    <name evidence="14" type="ORF">NEMVEDRAFT_v1g3056</name>
</gene>
<dbReference type="EMBL" id="DS472420">
    <property type="protein sequence ID" value="EDO27890.1"/>
    <property type="molecule type" value="Genomic_DNA"/>
</dbReference>
<name>A7T806_NEMVE</name>
<keyword evidence="9" id="KW-0547">Nucleotide-binding</keyword>
<feature type="repeat" description="RCC1" evidence="13">
    <location>
        <begin position="68"/>
        <end position="135"/>
    </location>
</feature>
<dbReference type="AlphaFoldDB" id="A7T806"/>
<evidence type="ECO:0000313" key="15">
    <source>
        <dbReference type="Proteomes" id="UP000001593"/>
    </source>
</evidence>